<dbReference type="InterPro" id="IPR003879">
    <property type="entry name" value="Butyrophylin_SPRY"/>
</dbReference>
<dbReference type="PRINTS" id="PR01407">
    <property type="entry name" value="BUTYPHLNCDUF"/>
</dbReference>
<dbReference type="InterPro" id="IPR003877">
    <property type="entry name" value="SPRY_dom"/>
</dbReference>
<keyword evidence="7" id="KW-0391">Immunity</keyword>
<proteinExistence type="predicted"/>
<feature type="coiled-coil region" evidence="9">
    <location>
        <begin position="1059"/>
        <end position="1097"/>
    </location>
</feature>
<feature type="domain" description="RING-type" evidence="11">
    <location>
        <begin position="565"/>
        <end position="605"/>
    </location>
</feature>
<evidence type="ECO:0000313" key="14">
    <source>
        <dbReference type="EMBL" id="CAB1432158.1"/>
    </source>
</evidence>
<dbReference type="SUPFAM" id="SSF57850">
    <property type="entry name" value="RING/U-box"/>
    <property type="match status" value="3"/>
</dbReference>
<dbReference type="InterPro" id="IPR058030">
    <property type="entry name" value="TRIM8/14/16/25/29/45/65_CC"/>
</dbReference>
<dbReference type="Pfam" id="PF00622">
    <property type="entry name" value="SPRY"/>
    <property type="match status" value="2"/>
</dbReference>
<comment type="subcellular location">
    <subcellularLocation>
        <location evidence="1">Cytoplasm</location>
    </subcellularLocation>
</comment>
<sequence>MNNYVSGIYKTLEISDSMMSSHLAWLSEDRFQCSLCEKVFSDPVTTPCGHNFCKTCLSEHWDGSELCHCPTCSKRFHVRPEVSTNTVIQEISVQVKRRKVETTESIGWWTRWRTWRRGMCKKHERILEFFCRQEETCICLLCRETEHKEHETVPLEEEGARQKQNIESKKAEMRKMIEERVEKTKEFTDSSEMSREKAHKEMDRSDQLFSNLISQVQRLQTKLKSNIESKLTKSQERDKAVIEELHTEISELQRRHSELEELSHKDDSFQLLQTLKALSDVSDLKNWSNLRVYSDLCVQTLRRAMSQLLLTFQAELRALTKTELNRMRQYKEYVLFDGATAGDGLVVTEEGKRLKYIKSASPTWSKGSERFERPAVCGTRGFSSGRHYWEVQVGRRNEWDVGVAKKTVTRTGRVPQNTGNGFFTIGKRRSDYQVHRSPLKELHLCPRPRKVGIYLDYEEGRVSFYDVDEEFHIYSFTRETFTETLLPYFYLCSWAKKSEPLVITYIFDENFVRQYFEKFKKTREEKTSVEGQKLQTPSREEPGDTSVSQHGCSLRTHKTLMSELCCICLDESTRPASLPCGHAFCLACVGEYWRISGSCQCPLCKACFPTRPQLQTHPPTQSQVGAAPLKAGEVPCDLCPGRRPAVKSCLVCLASYCDAHLELHYQSEALGRHLLIGVVKNLEDPVCRVHGKPLDRFCRSDRTCVCAMCSQTEHRGHHILPVHREAAKQRVQLKRMRMKLQQVIQERLSQVENLKETQSKELVQQLEAEICDLQRRHTELEQLEQTEDDLRFLQVRVSRPLEPTSEQLKGFFKPPLRPFWFSDLLVLLMASAAASPRGTCLLEKQLTCSICMDVFVDPVTTACGHTFCKKCLDFNRKEIIQQRQSEESEKNKKSIFTGQDGGVACDICTDQKLQAEKSCLVCLASYCSTHLQNHASTQRLKGHKLVAPVKNLDDRACLKHGRPLELYSKKQQRCICVRCLEEGPQEVVSTEDEWEKKKVELENAKTELEAKIQKRETQLVELSQSVKSCQDQLENEWWDIEAVFAAVLSIVEEAREEALQPLKDRREVVEKEAEDLQQDLEEEISRFQTTISELEDISTLEDHIHFLQNYPSLQNLDDIKDWAEVQLDTSLSFGTMRKTTAIMKEKVQQELEKLTSIELKRIPKFTVDVKLDPATAHQCLVLSEDGKEVKDGQEDPGVDDASERFDMFGSVLGLSGFTSGRSYWEVEVGNKPGWDLGVARGDANRKGKLTLNPDNGYWATVHYEDDQYAALTAPPLLLPLLLKPETVGVFVDYEEDIVSFYNITARSHIYSFTGCAFSGGELYPYFSPHRKQDDGSADPLIISSVKQREQIMVVS</sequence>
<evidence type="ECO:0000256" key="8">
    <source>
        <dbReference type="PROSITE-ProRule" id="PRU00024"/>
    </source>
</evidence>
<keyword evidence="9" id="KW-0175">Coiled coil</keyword>
<feature type="coiled-coil region" evidence="9">
    <location>
        <begin position="726"/>
        <end position="783"/>
    </location>
</feature>
<name>A0A9N7UHG3_PLEPL</name>
<dbReference type="GO" id="GO:0005737">
    <property type="term" value="C:cytoplasm"/>
    <property type="evidence" value="ECO:0007669"/>
    <property type="project" value="UniProtKB-SubCell"/>
</dbReference>
<dbReference type="CDD" id="cd19769">
    <property type="entry name" value="Bbox2_TRIM16-like"/>
    <property type="match status" value="2"/>
</dbReference>
<dbReference type="SMART" id="SM00336">
    <property type="entry name" value="BBOX"/>
    <property type="match status" value="2"/>
</dbReference>
<dbReference type="PANTHER" id="PTHR25465:SF49">
    <property type="entry name" value="BLOODTHIRSTY-RELATED GENE FAMILY, MEMBER 1-RELATED"/>
    <property type="match status" value="1"/>
</dbReference>
<dbReference type="SMART" id="SM00589">
    <property type="entry name" value="PRY"/>
    <property type="match status" value="2"/>
</dbReference>
<dbReference type="InterPro" id="IPR000315">
    <property type="entry name" value="Znf_B-box"/>
</dbReference>
<feature type="coiled-coil region" evidence="9">
    <location>
        <begin position="991"/>
        <end position="1025"/>
    </location>
</feature>
<dbReference type="Gene3D" id="2.60.120.920">
    <property type="match status" value="2"/>
</dbReference>
<dbReference type="SMART" id="SM00184">
    <property type="entry name" value="RING"/>
    <property type="match status" value="3"/>
</dbReference>
<evidence type="ECO:0000259" key="11">
    <source>
        <dbReference type="PROSITE" id="PS50089"/>
    </source>
</evidence>
<dbReference type="InterPro" id="IPR006574">
    <property type="entry name" value="PRY"/>
</dbReference>
<evidence type="ECO:0008006" key="16">
    <source>
        <dbReference type="Google" id="ProtNLM"/>
    </source>
</evidence>
<feature type="domain" description="B box-type" evidence="12">
    <location>
        <begin position="115"/>
        <end position="155"/>
    </location>
</feature>
<dbReference type="FunFam" id="2.60.120.920:FF:000004">
    <property type="entry name" value="Butyrophilin subfamily 1 member A1"/>
    <property type="match status" value="2"/>
</dbReference>
<dbReference type="InterPro" id="IPR017907">
    <property type="entry name" value="Znf_RING_CS"/>
</dbReference>
<evidence type="ECO:0000256" key="4">
    <source>
        <dbReference type="ARBA" id="ARBA00022723"/>
    </source>
</evidence>
<evidence type="ECO:0000256" key="2">
    <source>
        <dbReference type="ARBA" id="ARBA00022490"/>
    </source>
</evidence>
<keyword evidence="15" id="KW-1185">Reference proteome</keyword>
<accession>A0A9N7UHG3</accession>
<dbReference type="CDD" id="cd13733">
    <property type="entry name" value="SPRY_PRY_C-I_1"/>
    <property type="match status" value="2"/>
</dbReference>
<dbReference type="PROSITE" id="PS00518">
    <property type="entry name" value="ZF_RING_1"/>
    <property type="match status" value="3"/>
</dbReference>
<dbReference type="Proteomes" id="UP001153269">
    <property type="component" value="Unassembled WGS sequence"/>
</dbReference>
<evidence type="ECO:0000256" key="6">
    <source>
        <dbReference type="ARBA" id="ARBA00022833"/>
    </source>
</evidence>
<dbReference type="PROSITE" id="PS50119">
    <property type="entry name" value="ZF_BBOX"/>
    <property type="match status" value="2"/>
</dbReference>
<dbReference type="SMART" id="SM00449">
    <property type="entry name" value="SPRY"/>
    <property type="match status" value="2"/>
</dbReference>
<evidence type="ECO:0000256" key="7">
    <source>
        <dbReference type="ARBA" id="ARBA00022859"/>
    </source>
</evidence>
<protein>
    <recommendedName>
        <fullName evidence="16">E3 ubiquitin-protein ligase TRIM39-like</fullName>
    </recommendedName>
</protein>
<dbReference type="EMBL" id="CADEAL010001411">
    <property type="protein sequence ID" value="CAB1432158.1"/>
    <property type="molecule type" value="Genomic_DNA"/>
</dbReference>
<feature type="domain" description="RING-type" evidence="11">
    <location>
        <begin position="33"/>
        <end position="73"/>
    </location>
</feature>
<dbReference type="InterPro" id="IPR013320">
    <property type="entry name" value="ConA-like_dom_sf"/>
</dbReference>
<evidence type="ECO:0000256" key="1">
    <source>
        <dbReference type="ARBA" id="ARBA00004496"/>
    </source>
</evidence>
<evidence type="ECO:0000256" key="5">
    <source>
        <dbReference type="ARBA" id="ARBA00022771"/>
    </source>
</evidence>
<dbReference type="InterPro" id="IPR001870">
    <property type="entry name" value="B30.2/SPRY"/>
</dbReference>
<organism evidence="14 15">
    <name type="scientific">Pleuronectes platessa</name>
    <name type="common">European plaice</name>
    <dbReference type="NCBI Taxonomy" id="8262"/>
    <lineage>
        <taxon>Eukaryota</taxon>
        <taxon>Metazoa</taxon>
        <taxon>Chordata</taxon>
        <taxon>Craniata</taxon>
        <taxon>Vertebrata</taxon>
        <taxon>Euteleostomi</taxon>
        <taxon>Actinopterygii</taxon>
        <taxon>Neopterygii</taxon>
        <taxon>Teleostei</taxon>
        <taxon>Neoteleostei</taxon>
        <taxon>Acanthomorphata</taxon>
        <taxon>Carangaria</taxon>
        <taxon>Pleuronectiformes</taxon>
        <taxon>Pleuronectoidei</taxon>
        <taxon>Pleuronectidae</taxon>
        <taxon>Pleuronectes</taxon>
    </lineage>
</organism>
<feature type="domain" description="B30.2/SPRY" evidence="13">
    <location>
        <begin position="1149"/>
        <end position="1347"/>
    </location>
</feature>
<evidence type="ECO:0000259" key="13">
    <source>
        <dbReference type="PROSITE" id="PS50188"/>
    </source>
</evidence>
<keyword evidence="5 8" id="KW-0863">Zinc-finger</keyword>
<evidence type="ECO:0000256" key="9">
    <source>
        <dbReference type="SAM" id="Coils"/>
    </source>
</evidence>
<evidence type="ECO:0000256" key="10">
    <source>
        <dbReference type="SAM" id="MobiDB-lite"/>
    </source>
</evidence>
<dbReference type="Pfam" id="PF00097">
    <property type="entry name" value="zf-C3HC4"/>
    <property type="match status" value="2"/>
</dbReference>
<evidence type="ECO:0000313" key="15">
    <source>
        <dbReference type="Proteomes" id="UP001153269"/>
    </source>
</evidence>
<keyword evidence="4" id="KW-0479">Metal-binding</keyword>
<reference evidence="14" key="1">
    <citation type="submission" date="2020-03" db="EMBL/GenBank/DDBJ databases">
        <authorList>
            <person name="Weist P."/>
        </authorList>
    </citation>
    <scope>NUCLEOTIDE SEQUENCE</scope>
</reference>
<dbReference type="InterPro" id="IPR027370">
    <property type="entry name" value="Znf-RING_euk"/>
</dbReference>
<comment type="caution">
    <text evidence="14">The sequence shown here is derived from an EMBL/GenBank/DDBJ whole genome shotgun (WGS) entry which is preliminary data.</text>
</comment>
<dbReference type="Pfam" id="PF00643">
    <property type="entry name" value="zf-B_box"/>
    <property type="match status" value="2"/>
</dbReference>
<feature type="domain" description="B box-type" evidence="12">
    <location>
        <begin position="682"/>
        <end position="722"/>
    </location>
</feature>
<keyword evidence="3" id="KW-0399">Innate immunity</keyword>
<dbReference type="InterPro" id="IPR043136">
    <property type="entry name" value="B30.2/SPRY_sf"/>
</dbReference>
<dbReference type="PANTHER" id="PTHR25465">
    <property type="entry name" value="B-BOX DOMAIN CONTAINING"/>
    <property type="match status" value="1"/>
</dbReference>
<keyword evidence="2" id="KW-0963">Cytoplasm</keyword>
<dbReference type="GO" id="GO:0008270">
    <property type="term" value="F:zinc ion binding"/>
    <property type="evidence" value="ECO:0007669"/>
    <property type="project" value="UniProtKB-KW"/>
</dbReference>
<dbReference type="InterPro" id="IPR018957">
    <property type="entry name" value="Znf_C3HC4_RING-type"/>
</dbReference>
<dbReference type="Pfam" id="PF25600">
    <property type="entry name" value="TRIM_CC"/>
    <property type="match status" value="3"/>
</dbReference>
<dbReference type="Pfam" id="PF13445">
    <property type="entry name" value="zf-RING_UBOX"/>
    <property type="match status" value="1"/>
</dbReference>
<evidence type="ECO:0000256" key="3">
    <source>
        <dbReference type="ARBA" id="ARBA00022588"/>
    </source>
</evidence>
<dbReference type="Gene3D" id="3.30.160.60">
    <property type="entry name" value="Classic Zinc Finger"/>
    <property type="match status" value="3"/>
</dbReference>
<evidence type="ECO:0000259" key="12">
    <source>
        <dbReference type="PROSITE" id="PS50119"/>
    </source>
</evidence>
<dbReference type="Pfam" id="PF13765">
    <property type="entry name" value="PRY"/>
    <property type="match status" value="1"/>
</dbReference>
<dbReference type="Gene3D" id="3.30.40.10">
    <property type="entry name" value="Zinc/RING finger domain, C3HC4 (zinc finger)"/>
    <property type="match status" value="3"/>
</dbReference>
<dbReference type="InterPro" id="IPR013083">
    <property type="entry name" value="Znf_RING/FYVE/PHD"/>
</dbReference>
<dbReference type="GO" id="GO:0045087">
    <property type="term" value="P:innate immune response"/>
    <property type="evidence" value="ECO:0007669"/>
    <property type="project" value="UniProtKB-KW"/>
</dbReference>
<feature type="domain" description="B30.2/SPRY" evidence="13">
    <location>
        <begin position="314"/>
        <end position="510"/>
    </location>
</feature>
<feature type="region of interest" description="Disordered" evidence="10">
    <location>
        <begin position="527"/>
        <end position="548"/>
    </location>
</feature>
<dbReference type="Gene3D" id="4.10.830.40">
    <property type="match status" value="2"/>
</dbReference>
<dbReference type="SUPFAM" id="SSF49899">
    <property type="entry name" value="Concanavalin A-like lectins/glucanases"/>
    <property type="match status" value="2"/>
</dbReference>
<gene>
    <name evidence="14" type="ORF">PLEPLA_LOCUS20215</name>
</gene>
<dbReference type="SUPFAM" id="SSF57845">
    <property type="entry name" value="B-box zinc-binding domain"/>
    <property type="match status" value="3"/>
</dbReference>
<feature type="domain" description="RING-type" evidence="11">
    <location>
        <begin position="848"/>
        <end position="909"/>
    </location>
</feature>
<dbReference type="InterPro" id="IPR051051">
    <property type="entry name" value="E3_ubiq-ligase_TRIM/RNF"/>
</dbReference>
<dbReference type="PROSITE" id="PS50089">
    <property type="entry name" value="ZF_RING_2"/>
    <property type="match status" value="3"/>
</dbReference>
<feature type="coiled-coil region" evidence="9">
    <location>
        <begin position="235"/>
        <end position="262"/>
    </location>
</feature>
<dbReference type="PROSITE" id="PS50188">
    <property type="entry name" value="B302_SPRY"/>
    <property type="match status" value="2"/>
</dbReference>
<keyword evidence="6" id="KW-0862">Zinc</keyword>
<dbReference type="InterPro" id="IPR001841">
    <property type="entry name" value="Znf_RING"/>
</dbReference>